<gene>
    <name evidence="2" type="ORF">GGR31_000046</name>
</gene>
<accession>A0ABU1K1F5</accession>
<dbReference type="InterPro" id="IPR046219">
    <property type="entry name" value="DUF6252"/>
</dbReference>
<dbReference type="RefSeq" id="WP_309726110.1">
    <property type="nucleotide sequence ID" value="NZ_JAVDQA010000001.1"/>
</dbReference>
<feature type="signal peptide" evidence="1">
    <location>
        <begin position="1"/>
        <end position="19"/>
    </location>
</feature>
<dbReference type="Proteomes" id="UP001257659">
    <property type="component" value="Unassembled WGS sequence"/>
</dbReference>
<sequence>MKKIFLLALVAISTLGSCSDEIETNAPSIQGEVNGEFFRTKNTSATINDDGSVSFTGATDSETITLKTSSVEIGSYTLGSGSANEATFQTLEGNFYTTGVNGMGQIQITKIQQGKLSGEFYFDAVQDTEEDTLNFNKGFFFEIPLTNPGAINVGATCVEAQATSAEAKQAYEDADPNDSGNFEAACLAYQNALEDEIEACGDDDGSLQAILDGLDCPGNNAQGNITVTAGNLPIDFDEVSVVLDTGVYKITGETSAPNDYTIYFEIDENATGADMIQNFEIKLTSVYTPSGAPTPFTSDVTTNTSGSLMATFYGTVSNNDGGDLELTNGTFDLTF</sequence>
<name>A0ABU1K1F5_9FLAO</name>
<dbReference type="PROSITE" id="PS51257">
    <property type="entry name" value="PROKAR_LIPOPROTEIN"/>
    <property type="match status" value="1"/>
</dbReference>
<evidence type="ECO:0000256" key="1">
    <source>
        <dbReference type="SAM" id="SignalP"/>
    </source>
</evidence>
<evidence type="ECO:0008006" key="4">
    <source>
        <dbReference type="Google" id="ProtNLM"/>
    </source>
</evidence>
<reference evidence="2 3" key="1">
    <citation type="submission" date="2023-07" db="EMBL/GenBank/DDBJ databases">
        <title>Genomic Encyclopedia of Type Strains, Phase IV (KMG-IV): sequencing the most valuable type-strain genomes for metagenomic binning, comparative biology and taxonomic classification.</title>
        <authorList>
            <person name="Goeker M."/>
        </authorList>
    </citation>
    <scope>NUCLEOTIDE SEQUENCE [LARGE SCALE GENOMIC DNA]</scope>
    <source>
        <strain evidence="2 3">DSM 102814</strain>
    </source>
</reference>
<dbReference type="EMBL" id="JAVDQA010000001">
    <property type="protein sequence ID" value="MDR6299430.1"/>
    <property type="molecule type" value="Genomic_DNA"/>
</dbReference>
<protein>
    <recommendedName>
        <fullName evidence="4">Lipoprotein</fullName>
    </recommendedName>
</protein>
<organism evidence="2 3">
    <name type="scientific">Mesonia maritima</name>
    <dbReference type="NCBI Taxonomy" id="1793873"/>
    <lineage>
        <taxon>Bacteria</taxon>
        <taxon>Pseudomonadati</taxon>
        <taxon>Bacteroidota</taxon>
        <taxon>Flavobacteriia</taxon>
        <taxon>Flavobacteriales</taxon>
        <taxon>Flavobacteriaceae</taxon>
        <taxon>Mesonia</taxon>
    </lineage>
</organism>
<feature type="chain" id="PRO_5047414772" description="Lipoprotein" evidence="1">
    <location>
        <begin position="20"/>
        <end position="335"/>
    </location>
</feature>
<keyword evidence="3" id="KW-1185">Reference proteome</keyword>
<dbReference type="Pfam" id="PF19765">
    <property type="entry name" value="DUF6252"/>
    <property type="match status" value="1"/>
</dbReference>
<evidence type="ECO:0000313" key="3">
    <source>
        <dbReference type="Proteomes" id="UP001257659"/>
    </source>
</evidence>
<evidence type="ECO:0000313" key="2">
    <source>
        <dbReference type="EMBL" id="MDR6299430.1"/>
    </source>
</evidence>
<keyword evidence="1" id="KW-0732">Signal</keyword>
<proteinExistence type="predicted"/>
<comment type="caution">
    <text evidence="2">The sequence shown here is derived from an EMBL/GenBank/DDBJ whole genome shotgun (WGS) entry which is preliminary data.</text>
</comment>